<name>A0ABD1SWU9_9LAMI</name>
<comment type="caution">
    <text evidence="1">The sequence shown here is derived from an EMBL/GenBank/DDBJ whole genome shotgun (WGS) entry which is preliminary data.</text>
</comment>
<organism evidence="1 2">
    <name type="scientific">Abeliophyllum distichum</name>
    <dbReference type="NCBI Taxonomy" id="126358"/>
    <lineage>
        <taxon>Eukaryota</taxon>
        <taxon>Viridiplantae</taxon>
        <taxon>Streptophyta</taxon>
        <taxon>Embryophyta</taxon>
        <taxon>Tracheophyta</taxon>
        <taxon>Spermatophyta</taxon>
        <taxon>Magnoliopsida</taxon>
        <taxon>eudicotyledons</taxon>
        <taxon>Gunneridae</taxon>
        <taxon>Pentapetalae</taxon>
        <taxon>asterids</taxon>
        <taxon>lamiids</taxon>
        <taxon>Lamiales</taxon>
        <taxon>Oleaceae</taxon>
        <taxon>Forsythieae</taxon>
        <taxon>Abeliophyllum</taxon>
    </lineage>
</organism>
<dbReference type="Proteomes" id="UP001604336">
    <property type="component" value="Unassembled WGS sequence"/>
</dbReference>
<gene>
    <name evidence="1" type="ORF">Adt_20517</name>
</gene>
<dbReference type="AlphaFoldDB" id="A0ABD1SWU9"/>
<accession>A0ABD1SWU9</accession>
<keyword evidence="2" id="KW-1185">Reference proteome</keyword>
<evidence type="ECO:0000313" key="2">
    <source>
        <dbReference type="Proteomes" id="UP001604336"/>
    </source>
</evidence>
<sequence length="105" mass="11824">MAMDFREPPCYLKKFMEFLVVDTCSTYHGVLRRPALKDLQIVTSIHHLAMKFLTFGSLAMIRDLEQADEDMMLDEGLDPRIIGPDSSASLAKELETFPANTSDPS</sequence>
<proteinExistence type="predicted"/>
<protein>
    <submittedName>
        <fullName evidence="1">Uncharacterized protein</fullName>
    </submittedName>
</protein>
<reference evidence="2" key="1">
    <citation type="submission" date="2024-07" db="EMBL/GenBank/DDBJ databases">
        <title>Two chromosome-level genome assemblies of Korean endemic species Abeliophyllum distichum and Forsythia ovata (Oleaceae).</title>
        <authorList>
            <person name="Jang H."/>
        </authorList>
    </citation>
    <scope>NUCLEOTIDE SEQUENCE [LARGE SCALE GENOMIC DNA]</scope>
</reference>
<evidence type="ECO:0000313" key="1">
    <source>
        <dbReference type="EMBL" id="KAL2504896.1"/>
    </source>
</evidence>
<dbReference type="EMBL" id="JBFOLK010000006">
    <property type="protein sequence ID" value="KAL2504896.1"/>
    <property type="molecule type" value="Genomic_DNA"/>
</dbReference>